<sequence>MERVVRTRYGAVGSVAHRFGVDLSRGSETMSATKNVMGAPGDVGATADRGRAQGAGNDRIVATLNELACRPDGAPWGVRELAETLGGSRSTVNRILQGLTEQGLAARDANANYTAGPRLRVLANRLLDRHPLLGSARSIIDTLARSCDATALLAVYDPSAGRCFVAMVTVAPGPVRYNLGPGTVIPLHAGAAGRAILAELGVDAVDEAALTAFTEDTVTDRAGLERLLAEDRAAGYAISVGQHFALAAGVAAPFRFGGLLGAVSVTRPRYDTTDADLLRFAPQVQDAARRLSALPLAPEPVDSSVLVRESNPAPVASAGGSATTAGSEGGSAVARFERLLAALVAEPAGLETTGRPLARRIGANPATAAKLLGTALECGLALRRGERAVAGPRLLYWAAALGATAGVVSVTAGIVASLAAETGETIGVAEFDSRSRHAQLTTVVPGSRPLHYGLATGVDIPLHAGAAGKAILAELPGEVLDGLALTQYTERTVRGRAELEDELDGVRARGWAAGDGERIPDAFGIAAAYFVDGVVAGSVTATIPRFRVPEVDIDVVAEKVVDAAREVTALLTVSVSV</sequence>
<organism evidence="6 7">
    <name type="scientific">Rhodococcus jostii</name>
    <dbReference type="NCBI Taxonomy" id="132919"/>
    <lineage>
        <taxon>Bacteria</taxon>
        <taxon>Bacillati</taxon>
        <taxon>Actinomycetota</taxon>
        <taxon>Actinomycetes</taxon>
        <taxon>Mycobacteriales</taxon>
        <taxon>Nocardiaceae</taxon>
        <taxon>Rhodococcus</taxon>
    </lineage>
</organism>
<dbReference type="PROSITE" id="PS51077">
    <property type="entry name" value="HTH_ICLR"/>
    <property type="match status" value="1"/>
</dbReference>
<dbReference type="SUPFAM" id="SSF55781">
    <property type="entry name" value="GAF domain-like"/>
    <property type="match status" value="2"/>
</dbReference>
<dbReference type="InterPro" id="IPR005471">
    <property type="entry name" value="Tscrpt_reg_IclR_N"/>
</dbReference>
<dbReference type="InterPro" id="IPR014757">
    <property type="entry name" value="Tscrpt_reg_IclR_C"/>
</dbReference>
<dbReference type="InterPro" id="IPR036390">
    <property type="entry name" value="WH_DNA-bd_sf"/>
</dbReference>
<evidence type="ECO:0000256" key="2">
    <source>
        <dbReference type="ARBA" id="ARBA00023125"/>
    </source>
</evidence>
<evidence type="ECO:0000313" key="7">
    <source>
        <dbReference type="Proteomes" id="UP000183407"/>
    </source>
</evidence>
<dbReference type="EMBL" id="FNTL01000004">
    <property type="protein sequence ID" value="SED98337.1"/>
    <property type="molecule type" value="Genomic_DNA"/>
</dbReference>
<dbReference type="Proteomes" id="UP000183407">
    <property type="component" value="Unassembled WGS sequence"/>
</dbReference>
<keyword evidence="2 6" id="KW-0238">DNA-binding</keyword>
<name>A0A1H5F4H7_RHOJO</name>
<dbReference type="PROSITE" id="PS51078">
    <property type="entry name" value="ICLR_ED"/>
    <property type="match status" value="2"/>
</dbReference>
<evidence type="ECO:0000256" key="1">
    <source>
        <dbReference type="ARBA" id="ARBA00023015"/>
    </source>
</evidence>
<dbReference type="InterPro" id="IPR029016">
    <property type="entry name" value="GAF-like_dom_sf"/>
</dbReference>
<feature type="domain" description="HTH iclR-type" evidence="4">
    <location>
        <begin position="54"/>
        <end position="117"/>
    </location>
</feature>
<dbReference type="Gene3D" id="1.10.10.10">
    <property type="entry name" value="Winged helix-like DNA-binding domain superfamily/Winged helix DNA-binding domain"/>
    <property type="match status" value="1"/>
</dbReference>
<gene>
    <name evidence="6" type="ORF">SAMN04490220_6259</name>
</gene>
<dbReference type="GO" id="GO:0003700">
    <property type="term" value="F:DNA-binding transcription factor activity"/>
    <property type="evidence" value="ECO:0007669"/>
    <property type="project" value="TreeGrafter"/>
</dbReference>
<reference evidence="7" key="1">
    <citation type="submission" date="2016-10" db="EMBL/GenBank/DDBJ databases">
        <authorList>
            <person name="Varghese N."/>
        </authorList>
    </citation>
    <scope>NUCLEOTIDE SEQUENCE [LARGE SCALE GENOMIC DNA]</scope>
    <source>
        <strain evidence="7">DSM 44719</strain>
    </source>
</reference>
<feature type="domain" description="IclR-ED" evidence="5">
    <location>
        <begin position="393"/>
        <end position="573"/>
    </location>
</feature>
<dbReference type="Pfam" id="PF01614">
    <property type="entry name" value="IclR_C"/>
    <property type="match status" value="2"/>
</dbReference>
<dbReference type="PANTHER" id="PTHR30136:SF35">
    <property type="entry name" value="HTH-TYPE TRANSCRIPTIONAL REGULATOR RV1719"/>
    <property type="match status" value="1"/>
</dbReference>
<dbReference type="Gene3D" id="3.30.450.40">
    <property type="match status" value="2"/>
</dbReference>
<dbReference type="GO" id="GO:0003677">
    <property type="term" value="F:DNA binding"/>
    <property type="evidence" value="ECO:0007669"/>
    <property type="project" value="UniProtKB-KW"/>
</dbReference>
<protein>
    <submittedName>
        <fullName evidence="6">DNA-binding transcriptional regulator, IclR family</fullName>
    </submittedName>
</protein>
<dbReference type="SUPFAM" id="SSF46785">
    <property type="entry name" value="Winged helix' DNA-binding domain"/>
    <property type="match status" value="1"/>
</dbReference>
<keyword evidence="3" id="KW-0804">Transcription</keyword>
<keyword evidence="1" id="KW-0805">Transcription regulation</keyword>
<evidence type="ECO:0000259" key="4">
    <source>
        <dbReference type="PROSITE" id="PS51077"/>
    </source>
</evidence>
<dbReference type="SMART" id="SM00346">
    <property type="entry name" value="HTH_ICLR"/>
    <property type="match status" value="1"/>
</dbReference>
<evidence type="ECO:0000259" key="5">
    <source>
        <dbReference type="PROSITE" id="PS51078"/>
    </source>
</evidence>
<dbReference type="AlphaFoldDB" id="A0A1H5F4H7"/>
<proteinExistence type="predicted"/>
<accession>A0A1H5F4H7</accession>
<dbReference type="Pfam" id="PF09339">
    <property type="entry name" value="HTH_IclR"/>
    <property type="match status" value="1"/>
</dbReference>
<dbReference type="PANTHER" id="PTHR30136">
    <property type="entry name" value="HELIX-TURN-HELIX TRANSCRIPTIONAL REGULATOR, ICLR FAMILY"/>
    <property type="match status" value="1"/>
</dbReference>
<dbReference type="GO" id="GO:0045892">
    <property type="term" value="P:negative regulation of DNA-templated transcription"/>
    <property type="evidence" value="ECO:0007669"/>
    <property type="project" value="TreeGrafter"/>
</dbReference>
<dbReference type="InterPro" id="IPR050707">
    <property type="entry name" value="HTH_MetabolicPath_Reg"/>
</dbReference>
<dbReference type="InterPro" id="IPR036388">
    <property type="entry name" value="WH-like_DNA-bd_sf"/>
</dbReference>
<evidence type="ECO:0000313" key="6">
    <source>
        <dbReference type="EMBL" id="SED98337.1"/>
    </source>
</evidence>
<evidence type="ECO:0000256" key="3">
    <source>
        <dbReference type="ARBA" id="ARBA00023163"/>
    </source>
</evidence>
<feature type="domain" description="IclR-ED" evidence="5">
    <location>
        <begin position="118"/>
        <end position="297"/>
    </location>
</feature>